<evidence type="ECO:0000256" key="1">
    <source>
        <dbReference type="SAM" id="SignalP"/>
    </source>
</evidence>
<sequence length="749" mass="78523">MMEHLIFHPHKTLFSAMLLGAAALYGPTALAQDPGIQSVCMEDQYGKSLNCTANDINIAEASNIKIIEIDGQPVDPDTTVCVAGKDVTFEADFNVVSTASDRYDIGLYFQRNGAPDALNGSCNIYTLSDEHSTNASNTDGDSCWDVEQAAVVVHSTTITTLCQDSDGDGQLNLPNCVSWRQPGKNEVCEDGNDAYPGAPSKCNCDDDYNIPIFIQPDPPVSTKSVNKTTGSEPGDEFIYTIKIVPADSTGNSVFVTKIEDEVSSSTDSDSQTFLLNSVGGGNEIGTTKGHYTLMSSGLANACENLVLPYEIPPEAVGLECTFKIAISDDDLPNIPTAESFENYVRSTIVDEYGEPVGDNTCTVASTAGTPNPNCSNEVAVTLTNVPPVISVTKSANPTTVVESLAGEPVEYTVVITNNSSVDAVEITSITDDQYNIAAEAATCLGAVIGTGGSCQFSYTRNVTGNVGDPAFVNTVTAKAYDNENDSDEDSGQASVSFSNSPGAIDLVKTPNALDEPPYSVTESGDNVNFTFTITNTSPVDSITLTEMTDDKLGVLFDSVSYQGDCDFYGDVLAPGDTRFCTVSSFLSGEPDAPHMNTAQVTGETDDAVPEIVTDTDNGKVAFINEPADINLSFALSLTLNLNIANASSYEAVNLNALSVAGTPIAAGQGNTHYMITASDCPVAFPFSIAANGNMNCTFSVDLLTPDASVDNLFRSAGSGGLLLISVADEDGGPAVEPVISVNAQAILAP</sequence>
<name>A0A7Y0S4L5_VIBPH</name>
<dbReference type="AlphaFoldDB" id="A0A7Y0S4L5"/>
<gene>
    <name evidence="2" type="ORF">HKB21_11305</name>
</gene>
<evidence type="ECO:0008006" key="4">
    <source>
        <dbReference type="Google" id="ProtNLM"/>
    </source>
</evidence>
<feature type="signal peptide" evidence="1">
    <location>
        <begin position="1"/>
        <end position="31"/>
    </location>
</feature>
<protein>
    <recommendedName>
        <fullName evidence="4">DUF11 domain-containing protein</fullName>
    </recommendedName>
</protein>
<evidence type="ECO:0000313" key="2">
    <source>
        <dbReference type="EMBL" id="NMU26215.1"/>
    </source>
</evidence>
<keyword evidence="1" id="KW-0732">Signal</keyword>
<dbReference type="Proteomes" id="UP000555836">
    <property type="component" value="Unassembled WGS sequence"/>
</dbReference>
<evidence type="ECO:0000313" key="3">
    <source>
        <dbReference type="Proteomes" id="UP000555836"/>
    </source>
</evidence>
<reference evidence="2 3" key="1">
    <citation type="submission" date="2020-04" db="EMBL/GenBank/DDBJ databases">
        <title>Whole-genome sequencing of Vibrio spp. from China reveals different genetic environments of blaCTX-M-14 among diverse lineages.</title>
        <authorList>
            <person name="Zheng Z."/>
            <person name="Ye L."/>
            <person name="Chen S."/>
        </authorList>
    </citation>
    <scope>NUCLEOTIDE SEQUENCE [LARGE SCALE GENOMIC DNA]</scope>
    <source>
        <strain evidence="2 3">Vb0574</strain>
    </source>
</reference>
<proteinExistence type="predicted"/>
<dbReference type="RefSeq" id="WP_269665482.1">
    <property type="nucleotide sequence ID" value="NZ_CP138329.1"/>
</dbReference>
<dbReference type="EMBL" id="JABCLD010001111">
    <property type="protein sequence ID" value="NMU26215.1"/>
    <property type="molecule type" value="Genomic_DNA"/>
</dbReference>
<organism evidence="2 3">
    <name type="scientific">Vibrio parahaemolyticus</name>
    <dbReference type="NCBI Taxonomy" id="670"/>
    <lineage>
        <taxon>Bacteria</taxon>
        <taxon>Pseudomonadati</taxon>
        <taxon>Pseudomonadota</taxon>
        <taxon>Gammaproteobacteria</taxon>
        <taxon>Vibrionales</taxon>
        <taxon>Vibrionaceae</taxon>
        <taxon>Vibrio</taxon>
    </lineage>
</organism>
<feature type="chain" id="PRO_5031386829" description="DUF11 domain-containing protein" evidence="1">
    <location>
        <begin position="32"/>
        <end position="749"/>
    </location>
</feature>
<accession>A0A7Y0S4L5</accession>
<comment type="caution">
    <text evidence="2">The sequence shown here is derived from an EMBL/GenBank/DDBJ whole genome shotgun (WGS) entry which is preliminary data.</text>
</comment>